<feature type="transmembrane region" description="Helical" evidence="5">
    <location>
        <begin position="108"/>
        <end position="125"/>
    </location>
</feature>
<organism evidence="6 7">
    <name type="scientific">Roseovarius litorisediminis</name>
    <dbReference type="NCBI Taxonomy" id="1312363"/>
    <lineage>
        <taxon>Bacteria</taxon>
        <taxon>Pseudomonadati</taxon>
        <taxon>Pseudomonadota</taxon>
        <taxon>Alphaproteobacteria</taxon>
        <taxon>Rhodobacterales</taxon>
        <taxon>Roseobacteraceae</taxon>
        <taxon>Roseovarius</taxon>
    </lineage>
</organism>
<evidence type="ECO:0000313" key="6">
    <source>
        <dbReference type="EMBL" id="SLN41739.1"/>
    </source>
</evidence>
<comment type="subcellular location">
    <subcellularLocation>
        <location evidence="1">Membrane</location>
    </subcellularLocation>
</comment>
<dbReference type="PANTHER" id="PTHR35371:SF1">
    <property type="entry name" value="BLR7753 PROTEIN"/>
    <property type="match status" value="1"/>
</dbReference>
<dbReference type="OrthoDB" id="7743618at2"/>
<accession>A0A1Y5SIP8</accession>
<proteinExistence type="predicted"/>
<evidence type="ECO:0000256" key="3">
    <source>
        <dbReference type="ARBA" id="ARBA00022989"/>
    </source>
</evidence>
<keyword evidence="2 5" id="KW-0812">Transmembrane</keyword>
<protein>
    <submittedName>
        <fullName evidence="6">MAPEG family protein</fullName>
    </submittedName>
</protein>
<dbReference type="Pfam" id="PF01124">
    <property type="entry name" value="MAPEG"/>
    <property type="match status" value="1"/>
</dbReference>
<evidence type="ECO:0000313" key="7">
    <source>
        <dbReference type="Proteomes" id="UP000193827"/>
    </source>
</evidence>
<evidence type="ECO:0000256" key="4">
    <source>
        <dbReference type="ARBA" id="ARBA00023136"/>
    </source>
</evidence>
<keyword evidence="3 5" id="KW-1133">Transmembrane helix</keyword>
<dbReference type="SUPFAM" id="SSF161084">
    <property type="entry name" value="MAPEG domain-like"/>
    <property type="match status" value="1"/>
</dbReference>
<evidence type="ECO:0000256" key="1">
    <source>
        <dbReference type="ARBA" id="ARBA00004370"/>
    </source>
</evidence>
<dbReference type="RefSeq" id="WP_085892301.1">
    <property type="nucleotide sequence ID" value="NZ_FWFL01000004.1"/>
</dbReference>
<reference evidence="6 7" key="1">
    <citation type="submission" date="2017-03" db="EMBL/GenBank/DDBJ databases">
        <authorList>
            <person name="Afonso C.L."/>
            <person name="Miller P.J."/>
            <person name="Scott M.A."/>
            <person name="Spackman E."/>
            <person name="Goraichik I."/>
            <person name="Dimitrov K.M."/>
            <person name="Suarez D.L."/>
            <person name="Swayne D.E."/>
        </authorList>
    </citation>
    <scope>NUCLEOTIDE SEQUENCE [LARGE SCALE GENOMIC DNA]</scope>
    <source>
        <strain evidence="6 7">CECT 8287</strain>
    </source>
</reference>
<dbReference type="GO" id="GO:0016020">
    <property type="term" value="C:membrane"/>
    <property type="evidence" value="ECO:0007669"/>
    <property type="project" value="UniProtKB-SubCell"/>
</dbReference>
<dbReference type="InterPro" id="IPR023352">
    <property type="entry name" value="MAPEG-like_dom_sf"/>
</dbReference>
<evidence type="ECO:0000256" key="5">
    <source>
        <dbReference type="SAM" id="Phobius"/>
    </source>
</evidence>
<dbReference type="Gene3D" id="1.20.120.550">
    <property type="entry name" value="Membrane associated eicosanoid/glutathione metabolism-like domain"/>
    <property type="match status" value="1"/>
</dbReference>
<dbReference type="PANTHER" id="PTHR35371">
    <property type="entry name" value="INNER MEMBRANE PROTEIN"/>
    <property type="match status" value="1"/>
</dbReference>
<keyword evidence="7" id="KW-1185">Reference proteome</keyword>
<dbReference type="Proteomes" id="UP000193827">
    <property type="component" value="Unassembled WGS sequence"/>
</dbReference>
<keyword evidence="4 5" id="KW-0472">Membrane</keyword>
<evidence type="ECO:0000256" key="2">
    <source>
        <dbReference type="ARBA" id="ARBA00022692"/>
    </source>
</evidence>
<gene>
    <name evidence="6" type="ORF">PEL8287_02102</name>
</gene>
<feature type="transmembrane region" description="Helical" evidence="5">
    <location>
        <begin position="12"/>
        <end position="32"/>
    </location>
</feature>
<sequence>MVFWILAAMALYLVNVYMAGLMLFARIGPVAYSGPRDSLPEPGVYRARTLKAAANFAENLPVFLGLGLLALVVNGADLSLATLGAEIFVLSRIVYIAVYIAGVPLVRSVIFTFGLIGMGMMAWALV</sequence>
<dbReference type="AlphaFoldDB" id="A0A1Y5SIP8"/>
<dbReference type="EMBL" id="FWFL01000004">
    <property type="protein sequence ID" value="SLN41739.1"/>
    <property type="molecule type" value="Genomic_DNA"/>
</dbReference>
<dbReference type="InterPro" id="IPR001129">
    <property type="entry name" value="Membr-assoc_MAPEG"/>
</dbReference>
<name>A0A1Y5SIP8_9RHOB</name>